<dbReference type="Pfam" id="PF01926">
    <property type="entry name" value="MMR_HSR1"/>
    <property type="match status" value="1"/>
</dbReference>
<feature type="compositionally biased region" description="Basic and acidic residues" evidence="1">
    <location>
        <begin position="16"/>
        <end position="26"/>
    </location>
</feature>
<evidence type="ECO:0000256" key="1">
    <source>
        <dbReference type="SAM" id="MobiDB-lite"/>
    </source>
</evidence>
<feature type="compositionally biased region" description="Polar residues" evidence="1">
    <location>
        <begin position="115"/>
        <end position="125"/>
    </location>
</feature>
<reference evidence="4" key="2">
    <citation type="journal article" date="2016" name="Sci. Rep.">
        <title>Dictyocaulus viviparus genome, variome and transcriptome elucidate lungworm biology and support future intervention.</title>
        <authorList>
            <person name="McNulty S.N."/>
            <person name="Strube C."/>
            <person name="Rosa B.A."/>
            <person name="Martin J.C."/>
            <person name="Tyagi R."/>
            <person name="Choi Y.J."/>
            <person name="Wang Q."/>
            <person name="Hallsworth Pepin K."/>
            <person name="Zhang X."/>
            <person name="Ozersky P."/>
            <person name="Wilson R.K."/>
            <person name="Sternberg P.W."/>
            <person name="Gasser R.B."/>
            <person name="Mitreva M."/>
        </authorList>
    </citation>
    <scope>NUCLEOTIDE SEQUENCE [LARGE SCALE GENOMIC DNA]</scope>
    <source>
        <strain evidence="4">HannoverDv2000</strain>
    </source>
</reference>
<feature type="domain" description="G" evidence="2">
    <location>
        <begin position="399"/>
        <end position="473"/>
    </location>
</feature>
<proteinExistence type="predicted"/>
<sequence>MDSNIKDNHQVFPTELESREVEDTTRSKNTNQPQPISRSSTNISRKVVNSNSELNTSTNVVDNAQEEEDILASVFGAIKLPPVHYNQDPEGAIEQIDDVLAKEGTGCHNDKSSITDESFNSSDTLCRSRSDEQNCSDHISSASEPIKEHHDSHYTSQFHSPDFEKDWSGRIRSMTVDSSVSYDESRVGGFDVHSESGTSTAEEINLHHDEVAYNRSYKNAMDLSDIVTNYMGGIDMNETSESRQRNNDVSEAQKCQFASKAQVKNRLTEVDEVCIRKQQSLAEQAAAAALLRQEAFKVIESKDAANHSDSDDQSDGSDKTITMEKPSHTRADFLYREEFVSTSSFVDRLLRKGHIIGTIQNTDIIVPIMEAVEGFSNDPRIRKFMVGGPQPSTDDDKTILLFGPVGSGKSSTINSMLNYLYDVKKENNFRLVVDYPPKKTAGLTVYVVNNTIFPFKINIVDTPGVVEERGNKTVSTLIRKWFERVLRDVGTLRLDAISLVLPATITLPSSVLFGTYFRLDAISLVLPSDYNSVGWPFIDELAALKHMLGGDLKTNVLPIITNAEVLPQPMAIRALTKANISFLEYYKVNNLGFVPNVTGIAKLKHNLFFSHGIASFEAYFRSLQESVHPLLAVLRNGKHSASEQSSMY</sequence>
<evidence type="ECO:0000313" key="4">
    <source>
        <dbReference type="Proteomes" id="UP000053766"/>
    </source>
</evidence>
<name>A0A0D8XJ41_DICVI</name>
<evidence type="ECO:0000259" key="2">
    <source>
        <dbReference type="Pfam" id="PF01926"/>
    </source>
</evidence>
<keyword evidence="4" id="KW-1185">Reference proteome</keyword>
<feature type="region of interest" description="Disordered" evidence="1">
    <location>
        <begin position="302"/>
        <end position="325"/>
    </location>
</feature>
<gene>
    <name evidence="3" type="ORF">DICVIV_10186</name>
</gene>
<dbReference type="AlphaFoldDB" id="A0A0D8XJ41"/>
<feature type="compositionally biased region" description="Polar residues" evidence="1">
    <location>
        <begin position="27"/>
        <end position="50"/>
    </location>
</feature>
<dbReference type="EMBL" id="KN716525">
    <property type="protein sequence ID" value="KJH43814.1"/>
    <property type="molecule type" value="Genomic_DNA"/>
</dbReference>
<dbReference type="STRING" id="29172.A0A0D8XJ41"/>
<dbReference type="CDD" id="cd00882">
    <property type="entry name" value="Ras_like_GTPase"/>
    <property type="match status" value="1"/>
</dbReference>
<protein>
    <recommendedName>
        <fullName evidence="2">G domain-containing protein</fullName>
    </recommendedName>
</protein>
<dbReference type="SUPFAM" id="SSF52540">
    <property type="entry name" value="P-loop containing nucleoside triphosphate hydrolases"/>
    <property type="match status" value="1"/>
</dbReference>
<dbReference type="Gene3D" id="3.40.50.300">
    <property type="entry name" value="P-loop containing nucleotide triphosphate hydrolases"/>
    <property type="match status" value="1"/>
</dbReference>
<feature type="region of interest" description="Disordered" evidence="1">
    <location>
        <begin position="111"/>
        <end position="161"/>
    </location>
</feature>
<dbReference type="InterPro" id="IPR006073">
    <property type="entry name" value="GTP-bd"/>
</dbReference>
<reference evidence="3 4" key="1">
    <citation type="submission" date="2013-11" db="EMBL/GenBank/DDBJ databases">
        <title>Draft genome of the bovine lungworm Dictyocaulus viviparus.</title>
        <authorList>
            <person name="Mitreva M."/>
        </authorList>
    </citation>
    <scope>NUCLEOTIDE SEQUENCE [LARGE SCALE GENOMIC DNA]</scope>
    <source>
        <strain evidence="3 4">HannoverDv2000</strain>
    </source>
</reference>
<dbReference type="InterPro" id="IPR027417">
    <property type="entry name" value="P-loop_NTPase"/>
</dbReference>
<accession>A0A0D8XJ41</accession>
<dbReference type="Proteomes" id="UP000053766">
    <property type="component" value="Unassembled WGS sequence"/>
</dbReference>
<dbReference type="OrthoDB" id="8954335at2759"/>
<feature type="region of interest" description="Disordered" evidence="1">
    <location>
        <begin position="1"/>
        <end position="50"/>
    </location>
</feature>
<organism evidence="3 4">
    <name type="scientific">Dictyocaulus viviparus</name>
    <name type="common">Bovine lungworm</name>
    <dbReference type="NCBI Taxonomy" id="29172"/>
    <lineage>
        <taxon>Eukaryota</taxon>
        <taxon>Metazoa</taxon>
        <taxon>Ecdysozoa</taxon>
        <taxon>Nematoda</taxon>
        <taxon>Chromadorea</taxon>
        <taxon>Rhabditida</taxon>
        <taxon>Rhabditina</taxon>
        <taxon>Rhabditomorpha</taxon>
        <taxon>Strongyloidea</taxon>
        <taxon>Metastrongylidae</taxon>
        <taxon>Dictyocaulus</taxon>
    </lineage>
</organism>
<dbReference type="GO" id="GO:0005525">
    <property type="term" value="F:GTP binding"/>
    <property type="evidence" value="ECO:0007669"/>
    <property type="project" value="InterPro"/>
</dbReference>
<evidence type="ECO:0000313" key="3">
    <source>
        <dbReference type="EMBL" id="KJH43814.1"/>
    </source>
</evidence>